<reference evidence="1" key="1">
    <citation type="submission" date="2021-01" db="EMBL/GenBank/DDBJ databases">
        <authorList>
            <person name="Corre E."/>
            <person name="Pelletier E."/>
            <person name="Niang G."/>
            <person name="Scheremetjew M."/>
            <person name="Finn R."/>
            <person name="Kale V."/>
            <person name="Holt S."/>
            <person name="Cochrane G."/>
            <person name="Meng A."/>
            <person name="Brown T."/>
            <person name="Cohen L."/>
        </authorList>
    </citation>
    <scope>NUCLEOTIDE SEQUENCE</scope>
    <source>
        <strain evidence="1">NIES-2562</strain>
    </source>
</reference>
<proteinExistence type="predicted"/>
<dbReference type="EMBL" id="HBIB01031859">
    <property type="protein sequence ID" value="CAE0258337.1"/>
    <property type="molecule type" value="Transcribed_RNA"/>
</dbReference>
<dbReference type="AlphaFoldDB" id="A0A7S3GBU9"/>
<gene>
    <name evidence="1" type="ORF">PBIL07802_LOCUS20600</name>
</gene>
<evidence type="ECO:0000313" key="1">
    <source>
        <dbReference type="EMBL" id="CAE0258337.1"/>
    </source>
</evidence>
<name>A0A7S3GBU9_9EUKA</name>
<protein>
    <submittedName>
        <fullName evidence="1">Uncharacterized protein</fullName>
    </submittedName>
</protein>
<sequence>MSLIALDSSLPSRVSRGSVSTSKPLKLNEGKIQHCAVYVARRCSMTRHGAEVELELPLCCSALCLPILLLCSFEVASCWRRYVEGAVCVVVIAQQHNLASSAYFV</sequence>
<organism evidence="1">
    <name type="scientific">Palpitomonas bilix</name>
    <dbReference type="NCBI Taxonomy" id="652834"/>
    <lineage>
        <taxon>Eukaryota</taxon>
        <taxon>Eukaryota incertae sedis</taxon>
    </lineage>
</organism>
<accession>A0A7S3GBU9</accession>